<dbReference type="InterPro" id="IPR000276">
    <property type="entry name" value="GPCR_Rhodpsn"/>
</dbReference>
<feature type="transmembrane region" description="Helical" evidence="9">
    <location>
        <begin position="128"/>
        <end position="149"/>
    </location>
</feature>
<evidence type="ECO:0000256" key="9">
    <source>
        <dbReference type="SAM" id="Phobius"/>
    </source>
</evidence>
<feature type="transmembrane region" description="Helical" evidence="9">
    <location>
        <begin position="300"/>
        <end position="319"/>
    </location>
</feature>
<dbReference type="PROSITE" id="PS50262">
    <property type="entry name" value="G_PROTEIN_RECEP_F1_2"/>
    <property type="match status" value="1"/>
</dbReference>
<keyword evidence="4 9" id="KW-0812">Transmembrane</keyword>
<dbReference type="CDD" id="cd15225">
    <property type="entry name" value="7tmA_OR10A-like"/>
    <property type="match status" value="1"/>
</dbReference>
<dbReference type="PRINTS" id="PR00245">
    <property type="entry name" value="OLFACTORYR"/>
</dbReference>
<evidence type="ECO:0000256" key="3">
    <source>
        <dbReference type="ARBA" id="ARBA00022606"/>
    </source>
</evidence>
<keyword evidence="2" id="KW-1003">Cell membrane</keyword>
<keyword evidence="8" id="KW-0807">Transducer</keyword>
<proteinExistence type="predicted"/>
<keyword evidence="7 9" id="KW-0472">Membrane</keyword>
<dbReference type="GeneID" id="117349617"/>
<feature type="transmembrane region" description="Helical" evidence="9">
    <location>
        <begin position="266"/>
        <end position="288"/>
    </location>
</feature>
<feature type="transmembrane region" description="Helical" evidence="9">
    <location>
        <begin position="233"/>
        <end position="254"/>
    </location>
</feature>
<name>A0A6P8P5Y2_GEOSA</name>
<evidence type="ECO:0000256" key="4">
    <source>
        <dbReference type="ARBA" id="ARBA00022692"/>
    </source>
</evidence>
<sequence>MATRSLLQLWNVLLSSDVSVHFRLNTEEMVLQNETLKTDFILLGFSDLSLHVQQFLFMMLLVVYVFAFMGNLLVFTILTVDPVLHTPMYFFLRNLSFVEMVLTTVTVPNTLENLLAEDRSISFLGCAFQMYFFLLFANEECVLLCIMAYDRYVAICNPLRYSIVMSNRSCVYIAVGSWIMCFFFQFGQVSFIFSLPFCNSNEIHHFFCDISPVLKLSCTDTYLNDIVRMTASVLFLLLPFMIILASYIYIFSTVMKMHSKTGRSKAFSTCTSHLTSVTLFYVTAMLVYLQPSGGSVDERIFAVCYCIINPLLNPLIYSLRSKEVKGSLKRKIWKNLLSLFKLRHLI</sequence>
<evidence type="ECO:0000256" key="6">
    <source>
        <dbReference type="ARBA" id="ARBA00022989"/>
    </source>
</evidence>
<dbReference type="Pfam" id="PF13853">
    <property type="entry name" value="7tm_4"/>
    <property type="match status" value="1"/>
</dbReference>
<feature type="transmembrane region" description="Helical" evidence="9">
    <location>
        <begin position="170"/>
        <end position="193"/>
    </location>
</feature>
<evidence type="ECO:0000313" key="12">
    <source>
        <dbReference type="RefSeq" id="XP_033779099.1"/>
    </source>
</evidence>
<dbReference type="SUPFAM" id="SSF81321">
    <property type="entry name" value="Family A G protein-coupled receptor-like"/>
    <property type="match status" value="1"/>
</dbReference>
<keyword evidence="6 9" id="KW-1133">Transmembrane helix</keyword>
<dbReference type="AlphaFoldDB" id="A0A6P8P5Y2"/>
<evidence type="ECO:0000259" key="10">
    <source>
        <dbReference type="PROSITE" id="PS50262"/>
    </source>
</evidence>
<dbReference type="Gene3D" id="1.20.1070.10">
    <property type="entry name" value="Rhodopsin 7-helix transmembrane proteins"/>
    <property type="match status" value="1"/>
</dbReference>
<feature type="transmembrane region" description="Helical" evidence="9">
    <location>
        <begin position="55"/>
        <end position="78"/>
    </location>
</feature>
<dbReference type="PANTHER" id="PTHR26453">
    <property type="entry name" value="OLFACTORY RECEPTOR"/>
    <property type="match status" value="1"/>
</dbReference>
<evidence type="ECO:0000256" key="7">
    <source>
        <dbReference type="ARBA" id="ARBA00023136"/>
    </source>
</evidence>
<dbReference type="PRINTS" id="PR00237">
    <property type="entry name" value="GPCRRHODOPSN"/>
</dbReference>
<evidence type="ECO:0000256" key="2">
    <source>
        <dbReference type="ARBA" id="ARBA00022475"/>
    </source>
</evidence>
<dbReference type="InterPro" id="IPR000725">
    <property type="entry name" value="Olfact_rcpt"/>
</dbReference>
<gene>
    <name evidence="12" type="primary">LOC117349617</name>
</gene>
<dbReference type="OrthoDB" id="5951233at2759"/>
<feature type="transmembrane region" description="Helical" evidence="9">
    <location>
        <begin position="90"/>
        <end position="108"/>
    </location>
</feature>
<evidence type="ECO:0000256" key="5">
    <source>
        <dbReference type="ARBA" id="ARBA00022725"/>
    </source>
</evidence>
<accession>A0A6P8P5Y2</accession>
<keyword evidence="11" id="KW-1185">Reference proteome</keyword>
<evidence type="ECO:0000256" key="1">
    <source>
        <dbReference type="ARBA" id="ARBA00004651"/>
    </source>
</evidence>
<protein>
    <submittedName>
        <fullName evidence="12">Olfactory receptor 10A4-like</fullName>
    </submittedName>
</protein>
<evidence type="ECO:0000256" key="8">
    <source>
        <dbReference type="ARBA" id="ARBA00023224"/>
    </source>
</evidence>
<feature type="domain" description="G-protein coupled receptors family 1 profile" evidence="10">
    <location>
        <begin position="70"/>
        <end position="317"/>
    </location>
</feature>
<dbReference type="GO" id="GO:0004930">
    <property type="term" value="F:G protein-coupled receptor activity"/>
    <property type="evidence" value="ECO:0007669"/>
    <property type="project" value="InterPro"/>
</dbReference>
<dbReference type="KEGG" id="gsh:117349617"/>
<keyword evidence="3" id="KW-0716">Sensory transduction</keyword>
<dbReference type="GO" id="GO:0005886">
    <property type="term" value="C:plasma membrane"/>
    <property type="evidence" value="ECO:0007669"/>
    <property type="project" value="UniProtKB-SubCell"/>
</dbReference>
<keyword evidence="5" id="KW-0552">Olfaction</keyword>
<dbReference type="RefSeq" id="XP_033779099.1">
    <property type="nucleotide sequence ID" value="XM_033923208.1"/>
</dbReference>
<dbReference type="GO" id="GO:0004984">
    <property type="term" value="F:olfactory receptor activity"/>
    <property type="evidence" value="ECO:0007669"/>
    <property type="project" value="InterPro"/>
</dbReference>
<dbReference type="InterPro" id="IPR017452">
    <property type="entry name" value="GPCR_Rhodpsn_7TM"/>
</dbReference>
<comment type="subcellular location">
    <subcellularLocation>
        <location evidence="1">Cell membrane</location>
        <topology evidence="1">Multi-pass membrane protein</topology>
    </subcellularLocation>
</comment>
<dbReference type="Proteomes" id="UP000515159">
    <property type="component" value="Chromosome 16"/>
</dbReference>
<organism evidence="11 12">
    <name type="scientific">Geotrypetes seraphini</name>
    <name type="common">Gaboon caecilian</name>
    <name type="synonym">Caecilia seraphini</name>
    <dbReference type="NCBI Taxonomy" id="260995"/>
    <lineage>
        <taxon>Eukaryota</taxon>
        <taxon>Metazoa</taxon>
        <taxon>Chordata</taxon>
        <taxon>Craniata</taxon>
        <taxon>Vertebrata</taxon>
        <taxon>Euteleostomi</taxon>
        <taxon>Amphibia</taxon>
        <taxon>Gymnophiona</taxon>
        <taxon>Geotrypetes</taxon>
    </lineage>
</organism>
<evidence type="ECO:0000313" key="11">
    <source>
        <dbReference type="Proteomes" id="UP000515159"/>
    </source>
</evidence>
<dbReference type="InParanoid" id="A0A6P8P5Y2"/>
<dbReference type="FunFam" id="1.20.1070.10:FF:000001">
    <property type="entry name" value="Olfactory receptor"/>
    <property type="match status" value="1"/>
</dbReference>
<reference evidence="12" key="1">
    <citation type="submission" date="2025-08" db="UniProtKB">
        <authorList>
            <consortium name="RefSeq"/>
        </authorList>
    </citation>
    <scope>IDENTIFICATION</scope>
</reference>